<feature type="signal peptide" evidence="1">
    <location>
        <begin position="1"/>
        <end position="21"/>
    </location>
</feature>
<gene>
    <name evidence="2" type="ORF">BDP27DRAFT_1441990</name>
</gene>
<name>A0A9P5UFH9_9AGAR</name>
<organism evidence="2 3">
    <name type="scientific">Rhodocollybia butyracea</name>
    <dbReference type="NCBI Taxonomy" id="206335"/>
    <lineage>
        <taxon>Eukaryota</taxon>
        <taxon>Fungi</taxon>
        <taxon>Dikarya</taxon>
        <taxon>Basidiomycota</taxon>
        <taxon>Agaricomycotina</taxon>
        <taxon>Agaricomycetes</taxon>
        <taxon>Agaricomycetidae</taxon>
        <taxon>Agaricales</taxon>
        <taxon>Marasmiineae</taxon>
        <taxon>Omphalotaceae</taxon>
        <taxon>Rhodocollybia</taxon>
    </lineage>
</organism>
<keyword evidence="3" id="KW-1185">Reference proteome</keyword>
<keyword evidence="1" id="KW-0732">Signal</keyword>
<evidence type="ECO:0000313" key="3">
    <source>
        <dbReference type="Proteomes" id="UP000772434"/>
    </source>
</evidence>
<proteinExistence type="predicted"/>
<feature type="chain" id="PRO_5040324909" evidence="1">
    <location>
        <begin position="22"/>
        <end position="88"/>
    </location>
</feature>
<comment type="caution">
    <text evidence="2">The sequence shown here is derived from an EMBL/GenBank/DDBJ whole genome shotgun (WGS) entry which is preliminary data.</text>
</comment>
<evidence type="ECO:0000313" key="2">
    <source>
        <dbReference type="EMBL" id="KAF9077296.1"/>
    </source>
</evidence>
<dbReference type="AlphaFoldDB" id="A0A9P5UFH9"/>
<sequence>MQSKLSAIVAIVLLAAWGGQALSIDRVRVHPTHPTDRSLDVEDPGIGRRSELHARVKIPHEVKETGKKALRAGARAGLQHAADMMEDD</sequence>
<dbReference type="Proteomes" id="UP000772434">
    <property type="component" value="Unassembled WGS sequence"/>
</dbReference>
<reference evidence="2" key="1">
    <citation type="submission" date="2020-11" db="EMBL/GenBank/DDBJ databases">
        <authorList>
            <consortium name="DOE Joint Genome Institute"/>
            <person name="Ahrendt S."/>
            <person name="Riley R."/>
            <person name="Andreopoulos W."/>
            <person name="Labutti K."/>
            <person name="Pangilinan J."/>
            <person name="Ruiz-Duenas F.J."/>
            <person name="Barrasa J.M."/>
            <person name="Sanchez-Garcia M."/>
            <person name="Camarero S."/>
            <person name="Miyauchi S."/>
            <person name="Serrano A."/>
            <person name="Linde D."/>
            <person name="Babiker R."/>
            <person name="Drula E."/>
            <person name="Ayuso-Fernandez I."/>
            <person name="Pacheco R."/>
            <person name="Padilla G."/>
            <person name="Ferreira P."/>
            <person name="Barriuso J."/>
            <person name="Kellner H."/>
            <person name="Castanera R."/>
            <person name="Alfaro M."/>
            <person name="Ramirez L."/>
            <person name="Pisabarro A.G."/>
            <person name="Kuo A."/>
            <person name="Tritt A."/>
            <person name="Lipzen A."/>
            <person name="He G."/>
            <person name="Yan M."/>
            <person name="Ng V."/>
            <person name="Cullen D."/>
            <person name="Martin F."/>
            <person name="Rosso M.-N."/>
            <person name="Henrissat B."/>
            <person name="Hibbett D."/>
            <person name="Martinez A.T."/>
            <person name="Grigoriev I.V."/>
        </authorList>
    </citation>
    <scope>NUCLEOTIDE SEQUENCE</scope>
    <source>
        <strain evidence="2">AH 40177</strain>
    </source>
</reference>
<accession>A0A9P5UFH9</accession>
<dbReference type="EMBL" id="JADNRY010000004">
    <property type="protein sequence ID" value="KAF9077296.1"/>
    <property type="molecule type" value="Genomic_DNA"/>
</dbReference>
<evidence type="ECO:0000256" key="1">
    <source>
        <dbReference type="SAM" id="SignalP"/>
    </source>
</evidence>
<protein>
    <submittedName>
        <fullName evidence="2">Uncharacterized protein</fullName>
    </submittedName>
</protein>